<dbReference type="Proteomes" id="UP000604825">
    <property type="component" value="Unassembled WGS sequence"/>
</dbReference>
<evidence type="ECO:0000313" key="6">
    <source>
        <dbReference type="Proteomes" id="UP000604825"/>
    </source>
</evidence>
<feature type="domain" description="Rubisco accumulation factor 1 helix turn helix" evidence="4">
    <location>
        <begin position="5"/>
        <end position="44"/>
    </location>
</feature>
<reference evidence="5" key="1">
    <citation type="submission" date="2020-10" db="EMBL/GenBank/DDBJ databases">
        <authorList>
            <person name="Han B."/>
            <person name="Lu T."/>
            <person name="Zhao Q."/>
            <person name="Huang X."/>
            <person name="Zhao Y."/>
        </authorList>
    </citation>
    <scope>NUCLEOTIDE SEQUENCE</scope>
</reference>
<dbReference type="EMBL" id="CAJGYO010000011">
    <property type="protein sequence ID" value="CAD6259038.1"/>
    <property type="molecule type" value="Genomic_DNA"/>
</dbReference>
<organism evidence="5 6">
    <name type="scientific">Miscanthus lutarioriparius</name>
    <dbReference type="NCBI Taxonomy" id="422564"/>
    <lineage>
        <taxon>Eukaryota</taxon>
        <taxon>Viridiplantae</taxon>
        <taxon>Streptophyta</taxon>
        <taxon>Embryophyta</taxon>
        <taxon>Tracheophyta</taxon>
        <taxon>Spermatophyta</taxon>
        <taxon>Magnoliopsida</taxon>
        <taxon>Liliopsida</taxon>
        <taxon>Poales</taxon>
        <taxon>Poaceae</taxon>
        <taxon>PACMAD clade</taxon>
        <taxon>Panicoideae</taxon>
        <taxon>Andropogonodae</taxon>
        <taxon>Andropogoneae</taxon>
        <taxon>Saccharinae</taxon>
        <taxon>Miscanthus</taxon>
    </lineage>
</organism>
<dbReference type="PANTHER" id="PTHR35299:SF3">
    <property type="entry name" value="RUBISCO ACCUMULATION FACTOR 1.2, CHLOROPLASTIC"/>
    <property type="match status" value="1"/>
</dbReference>
<keyword evidence="1" id="KW-0143">Chaperone</keyword>
<dbReference type="InterPro" id="IPR037494">
    <property type="entry name" value="RAF1"/>
</dbReference>
<dbReference type="GO" id="GO:0110102">
    <property type="term" value="P:ribulose bisphosphate carboxylase complex assembly"/>
    <property type="evidence" value="ECO:0007669"/>
    <property type="project" value="UniProtKB-ARBA"/>
</dbReference>
<evidence type="ECO:0000259" key="4">
    <source>
        <dbReference type="Pfam" id="PF18579"/>
    </source>
</evidence>
<evidence type="ECO:0000259" key="3">
    <source>
        <dbReference type="Pfam" id="PF18578"/>
    </source>
</evidence>
<feature type="domain" description="Rubisco accumulation factor 1 alpha-helical" evidence="3">
    <location>
        <begin position="64"/>
        <end position="98"/>
    </location>
</feature>
<gene>
    <name evidence="5" type="ORF">NCGR_LOCUS42481</name>
</gene>
<evidence type="ECO:0000256" key="1">
    <source>
        <dbReference type="ARBA" id="ARBA00023186"/>
    </source>
</evidence>
<keyword evidence="6" id="KW-1185">Reference proteome</keyword>
<dbReference type="Pfam" id="PF18087">
    <property type="entry name" value="RuBisCo_chap_C"/>
    <property type="match status" value="1"/>
</dbReference>
<accession>A0A811QSQ3</accession>
<evidence type="ECO:0000259" key="2">
    <source>
        <dbReference type="Pfam" id="PF18087"/>
    </source>
</evidence>
<dbReference type="GO" id="GO:0009507">
    <property type="term" value="C:chloroplast"/>
    <property type="evidence" value="ECO:0007669"/>
    <property type="project" value="TreeGrafter"/>
</dbReference>
<dbReference type="Pfam" id="PF18578">
    <property type="entry name" value="Raf1_N"/>
    <property type="match status" value="1"/>
</dbReference>
<feature type="domain" description="Rubisco accumulation factor 1 C-terminal" evidence="2">
    <location>
        <begin position="156"/>
        <end position="301"/>
    </location>
</feature>
<evidence type="ECO:0000313" key="5">
    <source>
        <dbReference type="EMBL" id="CAD6259038.1"/>
    </source>
</evidence>
<dbReference type="InterPro" id="IPR041358">
    <property type="entry name" value="Raf1_N"/>
</dbReference>
<proteinExistence type="predicted"/>
<dbReference type="InterPro" id="IPR040781">
    <property type="entry name" value="Raf1_HTH"/>
</dbReference>
<comment type="caution">
    <text evidence="5">The sequence shown here is derived from an EMBL/GenBank/DDBJ whole genome shotgun (WGS) entry which is preliminary data.</text>
</comment>
<sequence>MSTCPLISLLSLDDFIPSSIQETTGILGVEQNCLVVASQVRDSLLNDKVAVFPPDLLPYFDSYGGPNLLYELRFLNARQRANAARHAIDYRLEPKGSWEAIDVEDRIAGLERALQVVETESGRVCVELELERDRKKAAGEGEGEEEDPAASWPGVMVVRLQYDEVAEATTVFMLPVLRETDGVAAMESTPRRTKTDVDLGIVEVDKAWARWAVVPGWGPVAEAADDAVVIELADGRRLPWRTADEEPVLVIANRSKKEVVEQGIYIFEKEGRLVVERGKKLAEQGIAVAAAEVVIIVRPPKDEDDMISDEEWD</sequence>
<protein>
    <submittedName>
        <fullName evidence="5">Uncharacterized protein</fullName>
    </submittedName>
</protein>
<dbReference type="Pfam" id="PF18579">
    <property type="entry name" value="Raf1_HTH"/>
    <property type="match status" value="1"/>
</dbReference>
<name>A0A811QSQ3_9POAL</name>
<dbReference type="InterPro" id="IPR040858">
    <property type="entry name" value="Raf1_C"/>
</dbReference>
<dbReference type="OrthoDB" id="2017169at2759"/>
<dbReference type="AlphaFoldDB" id="A0A811QSQ3"/>
<dbReference type="PANTHER" id="PTHR35299">
    <property type="entry name" value="RUBISCO ACCUMULATION FACTOR 1"/>
    <property type="match status" value="1"/>
</dbReference>